<dbReference type="InterPro" id="IPR023168">
    <property type="entry name" value="GatB_Yqey_C_2"/>
</dbReference>
<keyword evidence="2" id="KW-1185">Reference proteome</keyword>
<gene>
    <name evidence="1" type="ORF">FC62_GL000162</name>
</gene>
<name>A0A0R1GW16_9LACO</name>
<dbReference type="PATRIC" id="fig|1423722.3.peg.166"/>
<sequence>MLNEQIMNDLKTAMKAHDKVALDTIRMIKSALANKKIELGHDLTEEEEVAVLSTEMKQRRDSLAEFEKGNRTDLVEKVQEEMKIVERYLPAQMSAEEVGKLIDSVIEETGATGKADFGKVMKTLMPKVKGKADGGLVNQLVNQKLS</sequence>
<comment type="caution">
    <text evidence="1">The sequence shown here is derived from an EMBL/GenBank/DDBJ whole genome shotgun (WGS) entry which is preliminary data.</text>
</comment>
<dbReference type="SUPFAM" id="SSF89095">
    <property type="entry name" value="GatB/YqeY motif"/>
    <property type="match status" value="1"/>
</dbReference>
<proteinExistence type="predicted"/>
<dbReference type="InterPro" id="IPR003789">
    <property type="entry name" value="Asn/Gln_tRNA_amidoTrase-B-like"/>
</dbReference>
<dbReference type="RefSeq" id="WP_056946199.1">
    <property type="nucleotide sequence ID" value="NZ_AZCV01000001.1"/>
</dbReference>
<dbReference type="AlphaFoldDB" id="A0A0R1GW16"/>
<dbReference type="InterPro" id="IPR042184">
    <property type="entry name" value="YqeY/Aim41_N"/>
</dbReference>
<dbReference type="Proteomes" id="UP000050909">
    <property type="component" value="Unassembled WGS sequence"/>
</dbReference>
<dbReference type="PANTHER" id="PTHR28055">
    <property type="entry name" value="ALTERED INHERITANCE OF MITOCHONDRIA PROTEIN 41, MITOCHONDRIAL"/>
    <property type="match status" value="1"/>
</dbReference>
<accession>A0A0R1GW16</accession>
<protein>
    <submittedName>
        <fullName evidence="1">GatB YqeY domain protein</fullName>
    </submittedName>
</protein>
<dbReference type="GO" id="GO:0016884">
    <property type="term" value="F:carbon-nitrogen ligase activity, with glutamine as amido-N-donor"/>
    <property type="evidence" value="ECO:0007669"/>
    <property type="project" value="InterPro"/>
</dbReference>
<dbReference type="Pfam" id="PF09424">
    <property type="entry name" value="YqeY"/>
    <property type="match status" value="1"/>
</dbReference>
<dbReference type="Gene3D" id="1.10.10.410">
    <property type="match status" value="1"/>
</dbReference>
<dbReference type="Gene3D" id="1.10.1510.10">
    <property type="entry name" value="Uncharacterised protein YqeY/AIM41 PF09424, N-terminal domain"/>
    <property type="match status" value="1"/>
</dbReference>
<evidence type="ECO:0000313" key="1">
    <source>
        <dbReference type="EMBL" id="KRK38476.1"/>
    </source>
</evidence>
<organism evidence="1 2">
    <name type="scientific">Amylolactobacillus amylotrophicus DSM 20534</name>
    <dbReference type="NCBI Taxonomy" id="1423722"/>
    <lineage>
        <taxon>Bacteria</taxon>
        <taxon>Bacillati</taxon>
        <taxon>Bacillota</taxon>
        <taxon>Bacilli</taxon>
        <taxon>Lactobacillales</taxon>
        <taxon>Lactobacillaceae</taxon>
        <taxon>Amylolactobacillus</taxon>
    </lineage>
</organism>
<reference evidence="1 2" key="1">
    <citation type="journal article" date="2015" name="Genome Announc.">
        <title>Expanding the biotechnology potential of lactobacilli through comparative genomics of 213 strains and associated genera.</title>
        <authorList>
            <person name="Sun Z."/>
            <person name="Harris H.M."/>
            <person name="McCann A."/>
            <person name="Guo C."/>
            <person name="Argimon S."/>
            <person name="Zhang W."/>
            <person name="Yang X."/>
            <person name="Jeffery I.B."/>
            <person name="Cooney J.C."/>
            <person name="Kagawa T.F."/>
            <person name="Liu W."/>
            <person name="Song Y."/>
            <person name="Salvetti E."/>
            <person name="Wrobel A."/>
            <person name="Rasinkangas P."/>
            <person name="Parkhill J."/>
            <person name="Rea M.C."/>
            <person name="O'Sullivan O."/>
            <person name="Ritari J."/>
            <person name="Douillard F.P."/>
            <person name="Paul Ross R."/>
            <person name="Yang R."/>
            <person name="Briner A.E."/>
            <person name="Felis G.E."/>
            <person name="de Vos W.M."/>
            <person name="Barrangou R."/>
            <person name="Klaenhammer T.R."/>
            <person name="Caufield P.W."/>
            <person name="Cui Y."/>
            <person name="Zhang H."/>
            <person name="O'Toole P.W."/>
        </authorList>
    </citation>
    <scope>NUCLEOTIDE SEQUENCE [LARGE SCALE GENOMIC DNA]</scope>
    <source>
        <strain evidence="1 2">DSM 20534</strain>
    </source>
</reference>
<dbReference type="EMBL" id="AZCV01000001">
    <property type="protein sequence ID" value="KRK38476.1"/>
    <property type="molecule type" value="Genomic_DNA"/>
</dbReference>
<dbReference type="InterPro" id="IPR019004">
    <property type="entry name" value="YqeY/Aim41"/>
</dbReference>
<evidence type="ECO:0000313" key="2">
    <source>
        <dbReference type="Proteomes" id="UP000050909"/>
    </source>
</evidence>
<dbReference type="PANTHER" id="PTHR28055:SF1">
    <property type="entry name" value="ALTERED INHERITANCE OF MITOCHONDRIA PROTEIN 41, MITOCHONDRIAL"/>
    <property type="match status" value="1"/>
</dbReference>